<dbReference type="EMBL" id="KZ819635">
    <property type="protein sequence ID" value="PWN91546.1"/>
    <property type="molecule type" value="Genomic_DNA"/>
</dbReference>
<dbReference type="InterPro" id="IPR011701">
    <property type="entry name" value="MFS"/>
</dbReference>
<evidence type="ECO:0000256" key="1">
    <source>
        <dbReference type="ARBA" id="ARBA00004141"/>
    </source>
</evidence>
<organism evidence="7 8">
    <name type="scientific">Acaromyces ingoldii</name>
    <dbReference type="NCBI Taxonomy" id="215250"/>
    <lineage>
        <taxon>Eukaryota</taxon>
        <taxon>Fungi</taxon>
        <taxon>Dikarya</taxon>
        <taxon>Basidiomycota</taxon>
        <taxon>Ustilaginomycotina</taxon>
        <taxon>Exobasidiomycetes</taxon>
        <taxon>Exobasidiales</taxon>
        <taxon>Cryptobasidiaceae</taxon>
        <taxon>Acaromyces</taxon>
    </lineage>
</organism>
<feature type="transmembrane region" description="Helical" evidence="6">
    <location>
        <begin position="243"/>
        <end position="267"/>
    </location>
</feature>
<feature type="transmembrane region" description="Helical" evidence="6">
    <location>
        <begin position="210"/>
        <end position="231"/>
    </location>
</feature>
<dbReference type="GeneID" id="37042957"/>
<keyword evidence="8" id="KW-1185">Reference proteome</keyword>
<feature type="transmembrane region" description="Helical" evidence="6">
    <location>
        <begin position="410"/>
        <end position="429"/>
    </location>
</feature>
<dbReference type="InParanoid" id="A0A316YRA4"/>
<evidence type="ECO:0000256" key="3">
    <source>
        <dbReference type="ARBA" id="ARBA00022989"/>
    </source>
</evidence>
<evidence type="ECO:0000256" key="4">
    <source>
        <dbReference type="ARBA" id="ARBA00023136"/>
    </source>
</evidence>
<feature type="compositionally biased region" description="Basic and acidic residues" evidence="5">
    <location>
        <begin position="713"/>
        <end position="724"/>
    </location>
</feature>
<feature type="transmembrane region" description="Helical" evidence="6">
    <location>
        <begin position="549"/>
        <end position="569"/>
    </location>
</feature>
<feature type="transmembrane region" description="Helical" evidence="6">
    <location>
        <begin position="612"/>
        <end position="630"/>
    </location>
</feature>
<evidence type="ECO:0000256" key="2">
    <source>
        <dbReference type="ARBA" id="ARBA00022692"/>
    </source>
</evidence>
<dbReference type="InterPro" id="IPR036259">
    <property type="entry name" value="MFS_trans_sf"/>
</dbReference>
<dbReference type="RefSeq" id="XP_025378744.1">
    <property type="nucleotide sequence ID" value="XM_025521041.1"/>
</dbReference>
<proteinExistence type="predicted"/>
<dbReference type="PANTHER" id="PTHR23507:SF1">
    <property type="entry name" value="FI18259P1-RELATED"/>
    <property type="match status" value="1"/>
</dbReference>
<feature type="compositionally biased region" description="Polar residues" evidence="5">
    <location>
        <begin position="502"/>
        <end position="517"/>
    </location>
</feature>
<accession>A0A316YRA4</accession>
<evidence type="ECO:0000256" key="5">
    <source>
        <dbReference type="SAM" id="MobiDB-lite"/>
    </source>
</evidence>
<feature type="transmembrane region" description="Helical" evidence="6">
    <location>
        <begin position="449"/>
        <end position="470"/>
    </location>
</feature>
<dbReference type="AlphaFoldDB" id="A0A316YRA4"/>
<evidence type="ECO:0000313" key="8">
    <source>
        <dbReference type="Proteomes" id="UP000245768"/>
    </source>
</evidence>
<evidence type="ECO:0000313" key="7">
    <source>
        <dbReference type="EMBL" id="PWN91546.1"/>
    </source>
</evidence>
<dbReference type="SUPFAM" id="SSF103473">
    <property type="entry name" value="MFS general substrate transporter"/>
    <property type="match status" value="2"/>
</dbReference>
<dbReference type="PANTHER" id="PTHR23507">
    <property type="entry name" value="ZGC:174356"/>
    <property type="match status" value="1"/>
</dbReference>
<feature type="transmembrane region" description="Helical" evidence="6">
    <location>
        <begin position="279"/>
        <end position="298"/>
    </location>
</feature>
<evidence type="ECO:0000256" key="6">
    <source>
        <dbReference type="SAM" id="Phobius"/>
    </source>
</evidence>
<feature type="region of interest" description="Disordered" evidence="5">
    <location>
        <begin position="1"/>
        <end position="41"/>
    </location>
</feature>
<name>A0A316YRA4_9BASI</name>
<feature type="transmembrane region" description="Helical" evidence="6">
    <location>
        <begin position="180"/>
        <end position="198"/>
    </location>
</feature>
<feature type="compositionally biased region" description="Basic residues" evidence="5">
    <location>
        <begin position="20"/>
        <end position="29"/>
    </location>
</feature>
<dbReference type="Pfam" id="PF07690">
    <property type="entry name" value="MFS_1"/>
    <property type="match status" value="1"/>
</dbReference>
<feature type="transmembrane region" description="Helical" evidence="6">
    <location>
        <begin position="310"/>
        <end position="329"/>
    </location>
</feature>
<dbReference type="Proteomes" id="UP000245768">
    <property type="component" value="Unassembled WGS sequence"/>
</dbReference>
<protein>
    <submittedName>
        <fullName evidence="7">MFS general substrate transporter</fullName>
    </submittedName>
</protein>
<comment type="subcellular location">
    <subcellularLocation>
        <location evidence="1">Membrane</location>
        <topology evidence="1">Multi-pass membrane protein</topology>
    </subcellularLocation>
</comment>
<sequence>MASASSTSGAGMARSDSSRSGRHHHHHHLPQPPPAPHASTAFGDWVNEVDTTAPILADRIYGDDGSDSGDELPQSASSARDAGGDADAPMNEHLRWSKSLPWWRRPHDYWLRPFAFLLAMCGGMVMSPKIDLYTQLACEDILHIDGSFGSTELRQRPPLSPLCLESPQVIAEATSLQLKLTLAMGILSALTTGLWGGLSDRKGRTTVLRLGVAGLTLNDLIVLAVGLVPAASLAPFGGPKGLLIVGSAIEGLLGGFATLTAGHQAYIADVTPNGTRARIFAFFTGIVFAGLAVGPALGGVLAKKTGLMSPFYFCLGAHVLYLIVTMFILPESVSPERLEDAKKQHRRDVEEHTYTLRSTLLVPLKPLAMLLPKQVSAPEPLSPDDDGEGEAAASHISVSRKPKTWQSLDANLFILSLAYFVEASCMGVLTPKISYARYVLGWDVAELAYFLSFASITRVVCLTVIIPLLVRWAQRPGEATNALALPQDGSKDDTERSPLLSLDSQGRPTTYSDTQEQGEPGREARIEKLWTLRARHLRQIHDSKFDKRLALLSISWDALMYLILTVTHGMGPVPFVAATGLTSLGGAAPAAMSSLALALLPSEHDAGKLFGAWSVVNAISTSIVGPIAFVEVFNHTDDGAPQTIFAMCMALFIVSAVIISLVKVRKPSSLPALPPRPAPPSADGRTGRREDEDEGPEASSRSKIRLRPTVPWREGERSVNADDS</sequence>
<feature type="region of interest" description="Disordered" evidence="5">
    <location>
        <begin position="483"/>
        <end position="522"/>
    </location>
</feature>
<keyword evidence="2 6" id="KW-0812">Transmembrane</keyword>
<keyword evidence="3 6" id="KW-1133">Transmembrane helix</keyword>
<keyword evidence="4 6" id="KW-0472">Membrane</keyword>
<dbReference type="GO" id="GO:0022857">
    <property type="term" value="F:transmembrane transporter activity"/>
    <property type="evidence" value="ECO:0007669"/>
    <property type="project" value="InterPro"/>
</dbReference>
<feature type="transmembrane region" description="Helical" evidence="6">
    <location>
        <begin position="642"/>
        <end position="662"/>
    </location>
</feature>
<dbReference type="GO" id="GO:0016020">
    <property type="term" value="C:membrane"/>
    <property type="evidence" value="ECO:0007669"/>
    <property type="project" value="UniProtKB-SubCell"/>
</dbReference>
<feature type="region of interest" description="Disordered" evidence="5">
    <location>
        <begin position="59"/>
        <end position="86"/>
    </location>
</feature>
<feature type="compositionally biased region" description="Low complexity" evidence="5">
    <location>
        <begin position="1"/>
        <end position="15"/>
    </location>
</feature>
<dbReference type="Gene3D" id="1.20.1250.20">
    <property type="entry name" value="MFS general substrate transporter like domains"/>
    <property type="match status" value="2"/>
</dbReference>
<dbReference type="OrthoDB" id="3026777at2759"/>
<gene>
    <name evidence="7" type="ORF">FA10DRAFT_265395</name>
</gene>
<feature type="transmembrane region" description="Helical" evidence="6">
    <location>
        <begin position="575"/>
        <end position="600"/>
    </location>
</feature>
<feature type="compositionally biased region" description="Low complexity" evidence="5">
    <location>
        <begin position="75"/>
        <end position="86"/>
    </location>
</feature>
<reference evidence="7 8" key="1">
    <citation type="journal article" date="2018" name="Mol. Biol. Evol.">
        <title>Broad Genomic Sampling Reveals a Smut Pathogenic Ancestry of the Fungal Clade Ustilaginomycotina.</title>
        <authorList>
            <person name="Kijpornyongpan T."/>
            <person name="Mondo S.J."/>
            <person name="Barry K."/>
            <person name="Sandor L."/>
            <person name="Lee J."/>
            <person name="Lipzen A."/>
            <person name="Pangilinan J."/>
            <person name="LaButti K."/>
            <person name="Hainaut M."/>
            <person name="Henrissat B."/>
            <person name="Grigoriev I.V."/>
            <person name="Spatafora J.W."/>
            <person name="Aime M.C."/>
        </authorList>
    </citation>
    <scope>NUCLEOTIDE SEQUENCE [LARGE SCALE GENOMIC DNA]</scope>
    <source>
        <strain evidence="7 8">MCA 4198</strain>
    </source>
</reference>
<feature type="region of interest" description="Disordered" evidence="5">
    <location>
        <begin position="669"/>
        <end position="724"/>
    </location>
</feature>